<evidence type="ECO:0000259" key="1">
    <source>
        <dbReference type="Pfam" id="PF00550"/>
    </source>
</evidence>
<dbReference type="SUPFAM" id="SSF47336">
    <property type="entry name" value="ACP-like"/>
    <property type="match status" value="1"/>
</dbReference>
<evidence type="ECO:0000313" key="4">
    <source>
        <dbReference type="Proteomes" id="UP001156398"/>
    </source>
</evidence>
<name>A0AA90H9D7_9ACTN</name>
<organism evidence="3">
    <name type="scientific">Streptantibioticus silvisoli</name>
    <dbReference type="NCBI Taxonomy" id="2705255"/>
    <lineage>
        <taxon>Bacteria</taxon>
        <taxon>Bacillati</taxon>
        <taxon>Actinomycetota</taxon>
        <taxon>Actinomycetes</taxon>
        <taxon>Kitasatosporales</taxon>
        <taxon>Streptomycetaceae</taxon>
        <taxon>Streptantibioticus</taxon>
    </lineage>
</organism>
<evidence type="ECO:0000313" key="2">
    <source>
        <dbReference type="EMBL" id="MDI5966358.1"/>
    </source>
</evidence>
<protein>
    <submittedName>
        <fullName evidence="3">Phosphopantetheine-binding protein</fullName>
    </submittedName>
</protein>
<evidence type="ECO:0000313" key="3">
    <source>
        <dbReference type="EMBL" id="MDI5974271.1"/>
    </source>
</evidence>
<reference evidence="3 4" key="1">
    <citation type="submission" date="2023-05" db="EMBL/GenBank/DDBJ databases">
        <title>Streptantibioticus silvisoli sp. nov., acidotolerant actinomycetes 1 from pine litter.</title>
        <authorList>
            <person name="Swiecimska M."/>
            <person name="Golinska P."/>
            <person name="Sangal V."/>
            <person name="Wachnowicz B."/>
            <person name="Goodfellow M."/>
        </authorList>
    </citation>
    <scope>NUCLEOTIDE SEQUENCE</scope>
    <source>
        <strain evidence="3">SL13</strain>
        <strain evidence="2 4">SL54</strain>
    </source>
</reference>
<gene>
    <name evidence="2" type="ORF">POF43_027125</name>
    <name evidence="3" type="ORF">POF50_033845</name>
</gene>
<dbReference type="EMBL" id="JABXJJ020000067">
    <property type="protein sequence ID" value="MDI5974271.1"/>
    <property type="molecule type" value="Genomic_DNA"/>
</dbReference>
<proteinExistence type="predicted"/>
<dbReference type="InterPro" id="IPR009081">
    <property type="entry name" value="PP-bd_ACP"/>
</dbReference>
<dbReference type="EMBL" id="JAAGKO020000050">
    <property type="protein sequence ID" value="MDI5966358.1"/>
    <property type="molecule type" value="Genomic_DNA"/>
</dbReference>
<dbReference type="InterPro" id="IPR036736">
    <property type="entry name" value="ACP-like_sf"/>
</dbReference>
<dbReference type="Proteomes" id="UP001156398">
    <property type="component" value="Unassembled WGS sequence"/>
</dbReference>
<dbReference type="Pfam" id="PF00550">
    <property type="entry name" value="PP-binding"/>
    <property type="match status" value="1"/>
</dbReference>
<dbReference type="AlphaFoldDB" id="A0AA90H9D7"/>
<keyword evidence="4" id="KW-1185">Reference proteome</keyword>
<sequence length="91" mass="10156">MSTPEPHEVREQTRQYLTSSLSRQIGDDEDIFAAGFVNSLFAAQLVMFVESRFGIEVENNELELAYFSSVNALTDFVTYKAGKGRAAQPCD</sequence>
<comment type="caution">
    <text evidence="3">The sequence shown here is derived from an EMBL/GenBank/DDBJ whole genome shotgun (WGS) entry which is preliminary data.</text>
</comment>
<accession>A0AA90H9D7</accession>
<dbReference type="RefSeq" id="WP_271315504.1">
    <property type="nucleotide sequence ID" value="NZ_JAAGKO020000050.1"/>
</dbReference>
<dbReference type="Gene3D" id="1.10.1200.10">
    <property type="entry name" value="ACP-like"/>
    <property type="match status" value="1"/>
</dbReference>
<feature type="domain" description="Carrier" evidence="1">
    <location>
        <begin position="24"/>
        <end position="77"/>
    </location>
</feature>